<dbReference type="RefSeq" id="WP_188072225.1">
    <property type="nucleotide sequence ID" value="NZ_BSPS01000114.1"/>
</dbReference>
<dbReference type="Pfam" id="PF01569">
    <property type="entry name" value="PAP2"/>
    <property type="match status" value="1"/>
</dbReference>
<dbReference type="SUPFAM" id="SSF48317">
    <property type="entry name" value="Acid phosphatase/Vanadium-dependent haloperoxidase"/>
    <property type="match status" value="1"/>
</dbReference>
<organism evidence="3 4">
    <name type="scientific">Sphingobium jiangsuense</name>
    <dbReference type="NCBI Taxonomy" id="870476"/>
    <lineage>
        <taxon>Bacteria</taxon>
        <taxon>Pseudomonadati</taxon>
        <taxon>Pseudomonadota</taxon>
        <taxon>Alphaproteobacteria</taxon>
        <taxon>Sphingomonadales</taxon>
        <taxon>Sphingomonadaceae</taxon>
        <taxon>Sphingobium</taxon>
    </lineage>
</organism>
<dbReference type="InterPro" id="IPR036938">
    <property type="entry name" value="PAP2/HPO_sf"/>
</dbReference>
<feature type="region of interest" description="Disordered" evidence="1">
    <location>
        <begin position="198"/>
        <end position="224"/>
    </location>
</feature>
<reference evidence="3 4" key="1">
    <citation type="submission" date="2020-08" db="EMBL/GenBank/DDBJ databases">
        <title>Genomic Encyclopedia of Type Strains, Phase IV (KMG-IV): sequencing the most valuable type-strain genomes for metagenomic binning, comparative biology and taxonomic classification.</title>
        <authorList>
            <person name="Goeker M."/>
        </authorList>
    </citation>
    <scope>NUCLEOTIDE SEQUENCE [LARGE SCALE GENOMIC DNA]</scope>
    <source>
        <strain evidence="3 4">DSM 26189</strain>
    </source>
</reference>
<dbReference type="InterPro" id="IPR000326">
    <property type="entry name" value="PAP2/HPO"/>
</dbReference>
<feature type="compositionally biased region" description="Basic and acidic residues" evidence="1">
    <location>
        <begin position="215"/>
        <end position="224"/>
    </location>
</feature>
<dbReference type="Proteomes" id="UP000571950">
    <property type="component" value="Unassembled WGS sequence"/>
</dbReference>
<comment type="caution">
    <text evidence="3">The sequence shown here is derived from an EMBL/GenBank/DDBJ whole genome shotgun (WGS) entry which is preliminary data.</text>
</comment>
<feature type="compositionally biased region" description="Basic residues" evidence="1">
    <location>
        <begin position="198"/>
        <end position="214"/>
    </location>
</feature>
<dbReference type="EMBL" id="JACIDT010000008">
    <property type="protein sequence ID" value="MBB3926711.1"/>
    <property type="molecule type" value="Genomic_DNA"/>
</dbReference>
<gene>
    <name evidence="3" type="ORF">GGR43_002434</name>
</gene>
<evidence type="ECO:0000259" key="2">
    <source>
        <dbReference type="Pfam" id="PF01569"/>
    </source>
</evidence>
<dbReference type="AlphaFoldDB" id="A0A7W6FQ35"/>
<protein>
    <submittedName>
        <fullName evidence="3">Membrane-associated phospholipid phosphatase</fullName>
    </submittedName>
</protein>
<evidence type="ECO:0000313" key="3">
    <source>
        <dbReference type="EMBL" id="MBB3926711.1"/>
    </source>
</evidence>
<proteinExistence type="predicted"/>
<keyword evidence="4" id="KW-1185">Reference proteome</keyword>
<feature type="domain" description="Phosphatidic acid phosphatase type 2/haloperoxidase" evidence="2">
    <location>
        <begin position="74"/>
        <end position="180"/>
    </location>
</feature>
<accession>A0A7W6FQ35</accession>
<dbReference type="Gene3D" id="1.20.144.10">
    <property type="entry name" value="Phosphatidic acid phosphatase type 2/haloperoxidase"/>
    <property type="match status" value="1"/>
</dbReference>
<sequence length="224" mass="24374">MKKIPSSRIAQLSLPERLDVRIIEALRPWLEKRSTQRIGKIGNLGDEPPLLILSATLVGAGLLTRNYRLQRAGLRMGLAHLIAIAIKEIGKSSVDRTRPAEQLDKGRYVMKPGTSHAARLRSFPSGHTAGSLAVAKAFGRVFPRYKTPALLAAGVIGVLQVPRRAHFPGDVMAGGVAGLFAEQAADVLISRLLPRDGRARRRSPARARRGRGHAFRHDGRWAAA</sequence>
<evidence type="ECO:0000256" key="1">
    <source>
        <dbReference type="SAM" id="MobiDB-lite"/>
    </source>
</evidence>
<name>A0A7W6FQ35_9SPHN</name>
<evidence type="ECO:0000313" key="4">
    <source>
        <dbReference type="Proteomes" id="UP000571950"/>
    </source>
</evidence>